<feature type="non-terminal residue" evidence="1">
    <location>
        <position position="41"/>
    </location>
</feature>
<evidence type="ECO:0000313" key="2">
    <source>
        <dbReference type="Proteomes" id="UP000789920"/>
    </source>
</evidence>
<protein>
    <submittedName>
        <fullName evidence="1">34025_t:CDS:1</fullName>
    </submittedName>
</protein>
<comment type="caution">
    <text evidence="1">The sequence shown here is derived from an EMBL/GenBank/DDBJ whole genome shotgun (WGS) entry which is preliminary data.</text>
</comment>
<dbReference type="EMBL" id="CAJVQC010084381">
    <property type="protein sequence ID" value="CAG8821039.1"/>
    <property type="molecule type" value="Genomic_DNA"/>
</dbReference>
<accession>A0ACA9S0X5</accession>
<name>A0ACA9S0X5_9GLOM</name>
<proteinExistence type="predicted"/>
<gene>
    <name evidence="1" type="ORF">RPERSI_LOCUS25488</name>
</gene>
<keyword evidence="2" id="KW-1185">Reference proteome</keyword>
<dbReference type="Proteomes" id="UP000789920">
    <property type="component" value="Unassembled WGS sequence"/>
</dbReference>
<evidence type="ECO:0000313" key="1">
    <source>
        <dbReference type="EMBL" id="CAG8821039.1"/>
    </source>
</evidence>
<reference evidence="1" key="1">
    <citation type="submission" date="2021-06" db="EMBL/GenBank/DDBJ databases">
        <authorList>
            <person name="Kallberg Y."/>
            <person name="Tangrot J."/>
            <person name="Rosling A."/>
        </authorList>
    </citation>
    <scope>NUCLEOTIDE SEQUENCE</scope>
    <source>
        <strain evidence="1">MA461A</strain>
    </source>
</reference>
<sequence>VSSSCNCSLILSGQTETIISKKAISEGLDLGLDLSLQKMIE</sequence>
<feature type="non-terminal residue" evidence="1">
    <location>
        <position position="1"/>
    </location>
</feature>
<organism evidence="1 2">
    <name type="scientific">Racocetra persica</name>
    <dbReference type="NCBI Taxonomy" id="160502"/>
    <lineage>
        <taxon>Eukaryota</taxon>
        <taxon>Fungi</taxon>
        <taxon>Fungi incertae sedis</taxon>
        <taxon>Mucoromycota</taxon>
        <taxon>Glomeromycotina</taxon>
        <taxon>Glomeromycetes</taxon>
        <taxon>Diversisporales</taxon>
        <taxon>Gigasporaceae</taxon>
        <taxon>Racocetra</taxon>
    </lineage>
</organism>